<dbReference type="InterPro" id="IPR047153">
    <property type="entry name" value="TRIM45/56/19-like"/>
</dbReference>
<dbReference type="GO" id="GO:0008270">
    <property type="term" value="F:zinc ion binding"/>
    <property type="evidence" value="ECO:0007669"/>
    <property type="project" value="InterPro"/>
</dbReference>
<dbReference type="SMART" id="SM00336">
    <property type="entry name" value="BBOX"/>
    <property type="match status" value="2"/>
</dbReference>
<feature type="domain" description="B box-type" evidence="2">
    <location>
        <begin position="6"/>
        <end position="53"/>
    </location>
</feature>
<sequence length="409" mass="47029">MLQTKTLFLACDECDENEKSVARCKDCFKFLGENCLKAHKSMKTFAKHRVFTLRDVTFDVNSISDFRSAGICSNHDQVLKLYCAGKECQAPVCHSCCLTSHMDDQNHVRRNIDEVYSEKKDNLLEKEIKLADMAIELDQLSSKVVQTVDYLDENSKEVENEITAIFHIAMEMLQRRRNYLLEEVKGIKRIKKLCFKKQEEDICFLRQSITDACEFLNQSLASKNQAAFLILSKTIAERFDYLLKTDFNKVPHDDNLINFRKSGGTKSISRICIKVNGKDFHCIKLDTTVKDGEEVCTNGTKTKVAEPFMETELSDQRKEYAVTEEQNENTYPKYERKDKFTEHAQIHRASKNEKEDILTGNVKGDTDSEGGKTDTLSDEQSTLDSKNEDGSGEEKREYANKQRRAKYVL</sequence>
<dbReference type="PANTHER" id="PTHR25462">
    <property type="entry name" value="BONUS, ISOFORM C-RELATED"/>
    <property type="match status" value="1"/>
</dbReference>
<evidence type="ECO:0000259" key="2">
    <source>
        <dbReference type="SMART" id="SM00336"/>
    </source>
</evidence>
<dbReference type="PANTHER" id="PTHR25462:SF296">
    <property type="entry name" value="MEIOTIC P26, ISOFORM F"/>
    <property type="match status" value="1"/>
</dbReference>
<organism evidence="3 4">
    <name type="scientific">Mytilus edulis</name>
    <name type="common">Blue mussel</name>
    <dbReference type="NCBI Taxonomy" id="6550"/>
    <lineage>
        <taxon>Eukaryota</taxon>
        <taxon>Metazoa</taxon>
        <taxon>Spiralia</taxon>
        <taxon>Lophotrochozoa</taxon>
        <taxon>Mollusca</taxon>
        <taxon>Bivalvia</taxon>
        <taxon>Autobranchia</taxon>
        <taxon>Pteriomorphia</taxon>
        <taxon>Mytilida</taxon>
        <taxon>Mytiloidea</taxon>
        <taxon>Mytilidae</taxon>
        <taxon>Mytilinae</taxon>
        <taxon>Mytilus</taxon>
    </lineage>
</organism>
<dbReference type="CDD" id="cd19756">
    <property type="entry name" value="Bbox2"/>
    <property type="match status" value="1"/>
</dbReference>
<dbReference type="OrthoDB" id="6097561at2759"/>
<reference evidence="3" key="1">
    <citation type="submission" date="2021-03" db="EMBL/GenBank/DDBJ databases">
        <authorList>
            <person name="Bekaert M."/>
        </authorList>
    </citation>
    <scope>NUCLEOTIDE SEQUENCE</scope>
</reference>
<dbReference type="EMBL" id="CAJPWZ010000340">
    <property type="protein sequence ID" value="CAG2190719.1"/>
    <property type="molecule type" value="Genomic_DNA"/>
</dbReference>
<evidence type="ECO:0000256" key="1">
    <source>
        <dbReference type="SAM" id="MobiDB-lite"/>
    </source>
</evidence>
<dbReference type="InterPro" id="IPR000315">
    <property type="entry name" value="Znf_B-box"/>
</dbReference>
<feature type="domain" description="B box-type" evidence="2">
    <location>
        <begin position="67"/>
        <end position="112"/>
    </location>
</feature>
<comment type="caution">
    <text evidence="3">The sequence shown here is derived from an EMBL/GenBank/DDBJ whole genome shotgun (WGS) entry which is preliminary data.</text>
</comment>
<dbReference type="Gene3D" id="3.30.160.60">
    <property type="entry name" value="Classic Zinc Finger"/>
    <property type="match status" value="1"/>
</dbReference>
<feature type="compositionally biased region" description="Basic and acidic residues" evidence="1">
    <location>
        <begin position="333"/>
        <end position="357"/>
    </location>
</feature>
<gene>
    <name evidence="3" type="ORF">MEDL_5989</name>
</gene>
<feature type="compositionally biased region" description="Basic and acidic residues" evidence="1">
    <location>
        <begin position="385"/>
        <end position="400"/>
    </location>
</feature>
<dbReference type="SUPFAM" id="SSF57845">
    <property type="entry name" value="B-box zinc-binding domain"/>
    <property type="match status" value="1"/>
</dbReference>
<keyword evidence="4" id="KW-1185">Reference proteome</keyword>
<evidence type="ECO:0000313" key="4">
    <source>
        <dbReference type="Proteomes" id="UP000683360"/>
    </source>
</evidence>
<protein>
    <recommendedName>
        <fullName evidence="2">B box-type domain-containing protein</fullName>
    </recommendedName>
</protein>
<proteinExistence type="predicted"/>
<dbReference type="Proteomes" id="UP000683360">
    <property type="component" value="Unassembled WGS sequence"/>
</dbReference>
<accession>A0A8S3Q644</accession>
<name>A0A8S3Q644_MYTED</name>
<evidence type="ECO:0000313" key="3">
    <source>
        <dbReference type="EMBL" id="CAG2190719.1"/>
    </source>
</evidence>
<dbReference type="AlphaFoldDB" id="A0A8S3Q644"/>
<feature type="region of interest" description="Disordered" evidence="1">
    <location>
        <begin position="315"/>
        <end position="409"/>
    </location>
</feature>